<accession>A0ABQ3Z3H1</accession>
<protein>
    <submittedName>
        <fullName evidence="2">Uncharacterized protein</fullName>
    </submittedName>
</protein>
<dbReference type="RefSeq" id="WP_203731022.1">
    <property type="nucleotide sequence ID" value="NZ_BAAATX010000016.1"/>
</dbReference>
<comment type="caution">
    <text evidence="2">The sequence shown here is derived from an EMBL/GenBank/DDBJ whole genome shotgun (WGS) entry which is preliminary data.</text>
</comment>
<proteinExistence type="predicted"/>
<organism evidence="2 3">
    <name type="scientific">Paractinoplanes durhamensis</name>
    <dbReference type="NCBI Taxonomy" id="113563"/>
    <lineage>
        <taxon>Bacteria</taxon>
        <taxon>Bacillati</taxon>
        <taxon>Actinomycetota</taxon>
        <taxon>Actinomycetes</taxon>
        <taxon>Micromonosporales</taxon>
        <taxon>Micromonosporaceae</taxon>
        <taxon>Paractinoplanes</taxon>
    </lineage>
</organism>
<name>A0ABQ3Z3H1_9ACTN</name>
<feature type="transmembrane region" description="Helical" evidence="1">
    <location>
        <begin position="76"/>
        <end position="97"/>
    </location>
</feature>
<sequence length="163" mass="17597">MSVPVGRAAGELVTVAVRVADVAGLRWPERALVGAGEVRPVVIPVSYSRLSRAVLTVPLGDEGRARADRVRHLRRVVPRMGLPPAMLILGAAWWSLFAGREGWWAFLNSAAVVFVFGYCLIAPLVAVTSRAPRVAGSWLLLPDAHPDVADELVELNPGRAHIR</sequence>
<evidence type="ECO:0000313" key="3">
    <source>
        <dbReference type="Proteomes" id="UP000637628"/>
    </source>
</evidence>
<reference evidence="2 3" key="1">
    <citation type="submission" date="2021-01" db="EMBL/GenBank/DDBJ databases">
        <title>Whole genome shotgun sequence of Actinoplanes durhamensis NBRC 14914.</title>
        <authorList>
            <person name="Komaki H."/>
            <person name="Tamura T."/>
        </authorList>
    </citation>
    <scope>NUCLEOTIDE SEQUENCE [LARGE SCALE GENOMIC DNA]</scope>
    <source>
        <strain evidence="2 3">NBRC 14914</strain>
    </source>
</reference>
<keyword evidence="1" id="KW-0472">Membrane</keyword>
<dbReference type="EMBL" id="BOML01000043">
    <property type="protein sequence ID" value="GIE04367.1"/>
    <property type="molecule type" value="Genomic_DNA"/>
</dbReference>
<keyword evidence="1" id="KW-1133">Transmembrane helix</keyword>
<dbReference type="Proteomes" id="UP000637628">
    <property type="component" value="Unassembled WGS sequence"/>
</dbReference>
<keyword evidence="1" id="KW-0812">Transmembrane</keyword>
<keyword evidence="3" id="KW-1185">Reference proteome</keyword>
<evidence type="ECO:0000313" key="2">
    <source>
        <dbReference type="EMBL" id="GIE04367.1"/>
    </source>
</evidence>
<gene>
    <name evidence="2" type="ORF">Adu01nite_57170</name>
</gene>
<feature type="transmembrane region" description="Helical" evidence="1">
    <location>
        <begin position="103"/>
        <end position="127"/>
    </location>
</feature>
<evidence type="ECO:0000256" key="1">
    <source>
        <dbReference type="SAM" id="Phobius"/>
    </source>
</evidence>